<evidence type="ECO:0000313" key="3">
    <source>
        <dbReference type="Proteomes" id="UP001187343"/>
    </source>
</evidence>
<proteinExistence type="predicted"/>
<sequence>MGLPESRRAVTLKSEAVVGESLDRDFTANLWRKRYLNHEQELCVFALRAGEPDAAVKLFGRNFLILRKSQKQRFRSSQPSQKARDGPLVPDGAVGNQANASEAGQLLLGLAVGNTAQVRLPSGSS</sequence>
<accession>A0AA88P4L4</accession>
<feature type="region of interest" description="Disordered" evidence="1">
    <location>
        <begin position="71"/>
        <end position="96"/>
    </location>
</feature>
<evidence type="ECO:0000256" key="1">
    <source>
        <dbReference type="SAM" id="MobiDB-lite"/>
    </source>
</evidence>
<comment type="caution">
    <text evidence="2">The sequence shown here is derived from an EMBL/GenBank/DDBJ whole genome shotgun (WGS) entry which is preliminary data.</text>
</comment>
<reference evidence="2" key="1">
    <citation type="submission" date="2023-08" db="EMBL/GenBank/DDBJ databases">
        <title>Chromosome-level Genome Assembly of mud carp (Cirrhinus molitorella).</title>
        <authorList>
            <person name="Liu H."/>
        </authorList>
    </citation>
    <scope>NUCLEOTIDE SEQUENCE</scope>
    <source>
        <strain evidence="2">Prfri</strain>
        <tissue evidence="2">Muscle</tissue>
    </source>
</reference>
<gene>
    <name evidence="2" type="ORF">Q8A67_022042</name>
</gene>
<protein>
    <submittedName>
        <fullName evidence="2">Uncharacterized protein</fullName>
    </submittedName>
</protein>
<evidence type="ECO:0000313" key="2">
    <source>
        <dbReference type="EMBL" id="KAK2874889.1"/>
    </source>
</evidence>
<keyword evidence="3" id="KW-1185">Reference proteome</keyword>
<dbReference type="AlphaFoldDB" id="A0AA88P4L4"/>
<name>A0AA88P4L4_9TELE</name>
<dbReference type="EMBL" id="JAUYZG010000021">
    <property type="protein sequence ID" value="KAK2874889.1"/>
    <property type="molecule type" value="Genomic_DNA"/>
</dbReference>
<dbReference type="Proteomes" id="UP001187343">
    <property type="component" value="Unassembled WGS sequence"/>
</dbReference>
<organism evidence="2 3">
    <name type="scientific">Cirrhinus molitorella</name>
    <name type="common">mud carp</name>
    <dbReference type="NCBI Taxonomy" id="172907"/>
    <lineage>
        <taxon>Eukaryota</taxon>
        <taxon>Metazoa</taxon>
        <taxon>Chordata</taxon>
        <taxon>Craniata</taxon>
        <taxon>Vertebrata</taxon>
        <taxon>Euteleostomi</taxon>
        <taxon>Actinopterygii</taxon>
        <taxon>Neopterygii</taxon>
        <taxon>Teleostei</taxon>
        <taxon>Ostariophysi</taxon>
        <taxon>Cypriniformes</taxon>
        <taxon>Cyprinidae</taxon>
        <taxon>Labeoninae</taxon>
        <taxon>Labeonini</taxon>
        <taxon>Cirrhinus</taxon>
    </lineage>
</organism>